<evidence type="ECO:0000313" key="3">
    <source>
        <dbReference type="EMBL" id="RAR84967.1"/>
    </source>
</evidence>
<dbReference type="Pfam" id="PF16747">
    <property type="entry name" value="Adhesin_E"/>
    <property type="match status" value="1"/>
</dbReference>
<feature type="domain" description="Surface-adhesin protein E-like" evidence="2">
    <location>
        <begin position="65"/>
        <end position="158"/>
    </location>
</feature>
<dbReference type="EMBL" id="QLTA01000008">
    <property type="protein sequence ID" value="RAR84967.1"/>
    <property type="molecule type" value="Genomic_DNA"/>
</dbReference>
<organism evidence="3 4">
    <name type="scientific">Paracidovorax anthurii</name>
    <dbReference type="NCBI Taxonomy" id="78229"/>
    <lineage>
        <taxon>Bacteria</taxon>
        <taxon>Pseudomonadati</taxon>
        <taxon>Pseudomonadota</taxon>
        <taxon>Betaproteobacteria</taxon>
        <taxon>Burkholderiales</taxon>
        <taxon>Comamonadaceae</taxon>
        <taxon>Paracidovorax</taxon>
    </lineage>
</organism>
<proteinExistence type="predicted"/>
<name>A0A328ZQ68_9BURK</name>
<protein>
    <recommendedName>
        <fullName evidence="2">Surface-adhesin protein E-like domain-containing protein</fullName>
    </recommendedName>
</protein>
<sequence length="160" mass="17395">MLCGLPIGRPGGSVPILFRTAMVAAALLASHAQAQPAAMVRDGEWLTIHGFPEVPDGDLVQINPTVVPWRGRVTVDVRVSRASTRTSYGKTPYRSFKGVAVFDCEARAGWYLSLQYFQEPFWQGPVTARDEFKDNEAPVAFNGVPGHPAGKILRAACQGR</sequence>
<evidence type="ECO:0000313" key="4">
    <source>
        <dbReference type="Proteomes" id="UP000248856"/>
    </source>
</evidence>
<accession>A0A328ZQ68</accession>
<dbReference type="OrthoDB" id="8856335at2"/>
<keyword evidence="1" id="KW-0732">Signal</keyword>
<comment type="caution">
    <text evidence="3">The sequence shown here is derived from an EMBL/GenBank/DDBJ whole genome shotgun (WGS) entry which is preliminary data.</text>
</comment>
<keyword evidence="4" id="KW-1185">Reference proteome</keyword>
<reference evidence="3 4" key="1">
    <citation type="submission" date="2018-06" db="EMBL/GenBank/DDBJ databases">
        <title>Genomic Encyclopedia of Archaeal and Bacterial Type Strains, Phase II (KMG-II): from individual species to whole genera.</title>
        <authorList>
            <person name="Goeker M."/>
        </authorList>
    </citation>
    <scope>NUCLEOTIDE SEQUENCE [LARGE SCALE GENOMIC DNA]</scope>
    <source>
        <strain evidence="3 4">CFPB 3232</strain>
    </source>
</reference>
<dbReference type="Proteomes" id="UP000248856">
    <property type="component" value="Unassembled WGS sequence"/>
</dbReference>
<feature type="signal peptide" evidence="1">
    <location>
        <begin position="1"/>
        <end position="34"/>
    </location>
</feature>
<dbReference type="InterPro" id="IPR031939">
    <property type="entry name" value="Adhesin_E-like"/>
</dbReference>
<gene>
    <name evidence="3" type="ORF">AX018_100858</name>
</gene>
<evidence type="ECO:0000256" key="1">
    <source>
        <dbReference type="SAM" id="SignalP"/>
    </source>
</evidence>
<evidence type="ECO:0000259" key="2">
    <source>
        <dbReference type="Pfam" id="PF16747"/>
    </source>
</evidence>
<dbReference type="AlphaFoldDB" id="A0A328ZQ68"/>
<feature type="chain" id="PRO_5016442022" description="Surface-adhesin protein E-like domain-containing protein" evidence="1">
    <location>
        <begin position="35"/>
        <end position="160"/>
    </location>
</feature>